<dbReference type="InterPro" id="IPR008792">
    <property type="entry name" value="PQQD"/>
</dbReference>
<dbReference type="RefSeq" id="WP_167052028.1">
    <property type="nucleotide sequence ID" value="NZ_JAAOZR010000001.1"/>
</dbReference>
<comment type="caution">
    <text evidence="1">The sequence shown here is derived from an EMBL/GenBank/DDBJ whole genome shotgun (WGS) entry which is preliminary data.</text>
</comment>
<evidence type="ECO:0000313" key="1">
    <source>
        <dbReference type="EMBL" id="MBP1967049.1"/>
    </source>
</evidence>
<dbReference type="NCBIfam" id="NF033536">
    <property type="entry name" value="lasso_PqqD_Bac"/>
    <property type="match status" value="1"/>
</dbReference>
<gene>
    <name evidence="1" type="ORF">J2Z65_006313</name>
</gene>
<sequence length="106" mass="11931">MVTNKIISSNQLVVQESGNIVSDMGEEKVMLSIHNGKYYNLGPIGGLIWDMINEPVTIELLVNKLIVEYEVEKSVCENQVLSFLEQLRKEGLISIYPTVNIDEECS</sequence>
<dbReference type="Pfam" id="PF05402">
    <property type="entry name" value="PqqD"/>
    <property type="match status" value="1"/>
</dbReference>
<reference evidence="1 2" key="1">
    <citation type="submission" date="2021-03" db="EMBL/GenBank/DDBJ databases">
        <title>Genomic Encyclopedia of Type Strains, Phase IV (KMG-IV): sequencing the most valuable type-strain genomes for metagenomic binning, comparative biology and taxonomic classification.</title>
        <authorList>
            <person name="Goeker M."/>
        </authorList>
    </citation>
    <scope>NUCLEOTIDE SEQUENCE [LARGE SCALE GENOMIC DNA]</scope>
    <source>
        <strain evidence="1 2">DSM 24950</strain>
    </source>
</reference>
<dbReference type="Proteomes" id="UP001519344">
    <property type="component" value="Unassembled WGS sequence"/>
</dbReference>
<dbReference type="EMBL" id="JAGGKV010000028">
    <property type="protein sequence ID" value="MBP1967049.1"/>
    <property type="molecule type" value="Genomic_DNA"/>
</dbReference>
<keyword evidence="2" id="KW-1185">Reference proteome</keyword>
<protein>
    <recommendedName>
        <fullName evidence="3">Lasso peptide biosynthesis PqqD family chaperone</fullName>
    </recommendedName>
</protein>
<evidence type="ECO:0008006" key="3">
    <source>
        <dbReference type="Google" id="ProtNLM"/>
    </source>
</evidence>
<accession>A0ABS4I7Z6</accession>
<dbReference type="InterPro" id="IPR041881">
    <property type="entry name" value="PqqD_sf"/>
</dbReference>
<proteinExistence type="predicted"/>
<name>A0ABS4I7Z6_9BACL</name>
<dbReference type="Gene3D" id="1.10.10.1150">
    <property type="entry name" value="Coenzyme PQQ synthesis protein D (PqqD)"/>
    <property type="match status" value="1"/>
</dbReference>
<organism evidence="1 2">
    <name type="scientific">Paenibacillus aceris</name>
    <dbReference type="NCBI Taxonomy" id="869555"/>
    <lineage>
        <taxon>Bacteria</taxon>
        <taxon>Bacillati</taxon>
        <taxon>Bacillota</taxon>
        <taxon>Bacilli</taxon>
        <taxon>Bacillales</taxon>
        <taxon>Paenibacillaceae</taxon>
        <taxon>Paenibacillus</taxon>
    </lineage>
</organism>
<evidence type="ECO:0000313" key="2">
    <source>
        <dbReference type="Proteomes" id="UP001519344"/>
    </source>
</evidence>